<evidence type="ECO:0000256" key="2">
    <source>
        <dbReference type="ARBA" id="ARBA00007146"/>
    </source>
</evidence>
<evidence type="ECO:0000256" key="4">
    <source>
        <dbReference type="ARBA" id="ARBA00022989"/>
    </source>
</evidence>
<organism evidence="8 9">
    <name type="scientific">Nesidiocoris tenuis</name>
    <dbReference type="NCBI Taxonomy" id="355587"/>
    <lineage>
        <taxon>Eukaryota</taxon>
        <taxon>Metazoa</taxon>
        <taxon>Ecdysozoa</taxon>
        <taxon>Arthropoda</taxon>
        <taxon>Hexapoda</taxon>
        <taxon>Insecta</taxon>
        <taxon>Pterygota</taxon>
        <taxon>Neoptera</taxon>
        <taxon>Paraneoptera</taxon>
        <taxon>Hemiptera</taxon>
        <taxon>Heteroptera</taxon>
        <taxon>Panheteroptera</taxon>
        <taxon>Cimicomorpha</taxon>
        <taxon>Miridae</taxon>
        <taxon>Dicyphina</taxon>
        <taxon>Nesidiocoris</taxon>
    </lineage>
</organism>
<accession>A0ABN7BC16</accession>
<protein>
    <submittedName>
        <fullName evidence="8">Popeye protein conserved region</fullName>
    </submittedName>
</protein>
<dbReference type="InterPro" id="IPR018490">
    <property type="entry name" value="cNMP-bd_dom_sf"/>
</dbReference>
<gene>
    <name evidence="8" type="ORF">NTJ_13557</name>
</gene>
<dbReference type="SUPFAM" id="SSF51206">
    <property type="entry name" value="cAMP-binding domain-like"/>
    <property type="match status" value="1"/>
</dbReference>
<comment type="similarity">
    <text evidence="2">Belongs to the popeye family.</text>
</comment>
<dbReference type="EMBL" id="AP028920">
    <property type="protein sequence ID" value="BET00741.1"/>
    <property type="molecule type" value="Genomic_DNA"/>
</dbReference>
<dbReference type="Pfam" id="PF04831">
    <property type="entry name" value="POPDC1-3"/>
    <property type="match status" value="1"/>
</dbReference>
<dbReference type="InterPro" id="IPR014710">
    <property type="entry name" value="RmlC-like_jellyroll"/>
</dbReference>
<feature type="domain" description="POPDC1-3" evidence="7">
    <location>
        <begin position="31"/>
        <end position="252"/>
    </location>
</feature>
<dbReference type="Gene3D" id="2.60.120.10">
    <property type="entry name" value="Jelly Rolls"/>
    <property type="match status" value="1"/>
</dbReference>
<feature type="transmembrane region" description="Helical" evidence="6">
    <location>
        <begin position="32"/>
        <end position="49"/>
    </location>
</feature>
<evidence type="ECO:0000256" key="6">
    <source>
        <dbReference type="SAM" id="Phobius"/>
    </source>
</evidence>
<evidence type="ECO:0000256" key="5">
    <source>
        <dbReference type="ARBA" id="ARBA00023136"/>
    </source>
</evidence>
<keyword evidence="9" id="KW-1185">Reference proteome</keyword>
<feature type="transmembrane region" description="Helical" evidence="6">
    <location>
        <begin position="56"/>
        <end position="77"/>
    </location>
</feature>
<keyword evidence="4 6" id="KW-1133">Transmembrane helix</keyword>
<evidence type="ECO:0000313" key="9">
    <source>
        <dbReference type="Proteomes" id="UP001307889"/>
    </source>
</evidence>
<dbReference type="PANTHER" id="PTHR12101:SF1">
    <property type="entry name" value="BVES"/>
    <property type="match status" value="1"/>
</dbReference>
<feature type="transmembrane region" description="Helical" evidence="6">
    <location>
        <begin position="83"/>
        <end position="102"/>
    </location>
</feature>
<reference evidence="8 9" key="1">
    <citation type="submission" date="2023-09" db="EMBL/GenBank/DDBJ databases">
        <title>Nesidiocoris tenuis whole genome shotgun sequence.</title>
        <authorList>
            <person name="Shibata T."/>
            <person name="Shimoda M."/>
            <person name="Kobayashi T."/>
            <person name="Uehara T."/>
        </authorList>
    </citation>
    <scope>NUCLEOTIDE SEQUENCE [LARGE SCALE GENOMIC DNA]</scope>
    <source>
        <strain evidence="8 9">Japan</strain>
    </source>
</reference>
<evidence type="ECO:0000259" key="7">
    <source>
        <dbReference type="Pfam" id="PF04831"/>
    </source>
</evidence>
<dbReference type="Proteomes" id="UP001307889">
    <property type="component" value="Chromosome 12"/>
</dbReference>
<dbReference type="InterPro" id="IPR055272">
    <property type="entry name" value="POPDC1-3_dom"/>
</dbReference>
<proteinExistence type="inferred from homology"/>
<comment type="subcellular location">
    <subcellularLocation>
        <location evidence="1">Membrane</location>
        <topology evidence="1">Multi-pass membrane protein</topology>
    </subcellularLocation>
</comment>
<keyword evidence="5 6" id="KW-0472">Membrane</keyword>
<evidence type="ECO:0000256" key="1">
    <source>
        <dbReference type="ARBA" id="ARBA00004141"/>
    </source>
</evidence>
<dbReference type="PANTHER" id="PTHR12101">
    <property type="entry name" value="POPEYE DOMAIN CONTAINING PROTEIN"/>
    <property type="match status" value="1"/>
</dbReference>
<evidence type="ECO:0000256" key="3">
    <source>
        <dbReference type="ARBA" id="ARBA00022692"/>
    </source>
</evidence>
<keyword evidence="3 6" id="KW-0812">Transmembrane</keyword>
<sequence length="329" mass="36862">MTSPSNVTSAAGAAISLLGGPPCPGGWGPLNHVYFQLANLFYFLSYLAPAGLHGLLYLRCTLMVGCAFTALWGALVLCSMDALLWNANFVIINLVHIIVLLYRLRPVKFTKEVEEVYEAVFRPLKVTRPQFQKVLRCMKMIRQLKYHEVYAQEKVTKVDSLSLVLSGKLVVSQNGRALHIVFPHQFLDSPEWFGVSTDEYFQVSVTAMEDSRVLLWHRDKLKLSIITDQFLQAVFDHILGRDVVKKLLQVSETMSATNLNGHLTSGYETDNGYTDDKPVVIVKKSGDGPGITALINRQLQEFAEREPLLSSGSLTSHARIIQSRQVRRP</sequence>
<name>A0ABN7BC16_9HEMI</name>
<evidence type="ECO:0000313" key="8">
    <source>
        <dbReference type="EMBL" id="BET00741.1"/>
    </source>
</evidence>
<dbReference type="InterPro" id="IPR006916">
    <property type="entry name" value="POPDC1-3"/>
</dbReference>